<keyword evidence="2" id="KW-1185">Reference proteome</keyword>
<accession>A0A7J8CX13</accession>
<proteinExistence type="predicted"/>
<evidence type="ECO:0000313" key="2">
    <source>
        <dbReference type="Proteomes" id="UP000550707"/>
    </source>
</evidence>
<dbReference type="AlphaFoldDB" id="A0A7J8CX13"/>
<sequence length="109" mass="12082">MLVTETGMVGALFPFIAAPTSPWRPTWKELTSWGTSVTSDPLTFGTGRVIGRFYGEDGLPTPELTQVEAMITKGLEANKQELKEKQKFPPCNAEWSAARGGRFWCSQTR</sequence>
<evidence type="ECO:0000313" key="1">
    <source>
        <dbReference type="EMBL" id="KAF6415443.1"/>
    </source>
</evidence>
<comment type="caution">
    <text evidence="1">The sequence shown here is derived from an EMBL/GenBank/DDBJ whole genome shotgun (WGS) entry which is preliminary data.</text>
</comment>
<protein>
    <submittedName>
        <fullName evidence="1">Cytochrome b5 domain containing 2</fullName>
    </submittedName>
</protein>
<name>A0A7J8CX13_MOLMO</name>
<organism evidence="1 2">
    <name type="scientific">Molossus molossus</name>
    <name type="common">Pallas' mastiff bat</name>
    <name type="synonym">Vespertilio molossus</name>
    <dbReference type="NCBI Taxonomy" id="27622"/>
    <lineage>
        <taxon>Eukaryota</taxon>
        <taxon>Metazoa</taxon>
        <taxon>Chordata</taxon>
        <taxon>Craniata</taxon>
        <taxon>Vertebrata</taxon>
        <taxon>Euteleostomi</taxon>
        <taxon>Mammalia</taxon>
        <taxon>Eutheria</taxon>
        <taxon>Laurasiatheria</taxon>
        <taxon>Chiroptera</taxon>
        <taxon>Yangochiroptera</taxon>
        <taxon>Molossidae</taxon>
        <taxon>Molossus</taxon>
    </lineage>
</organism>
<dbReference type="EMBL" id="JACASF010000019">
    <property type="protein sequence ID" value="KAF6415443.1"/>
    <property type="molecule type" value="Genomic_DNA"/>
</dbReference>
<reference evidence="1 2" key="1">
    <citation type="journal article" date="2020" name="Nature">
        <title>Six reference-quality genomes reveal evolution of bat adaptations.</title>
        <authorList>
            <person name="Jebb D."/>
            <person name="Huang Z."/>
            <person name="Pippel M."/>
            <person name="Hughes G.M."/>
            <person name="Lavrichenko K."/>
            <person name="Devanna P."/>
            <person name="Winkler S."/>
            <person name="Jermiin L.S."/>
            <person name="Skirmuntt E.C."/>
            <person name="Katzourakis A."/>
            <person name="Burkitt-Gray L."/>
            <person name="Ray D.A."/>
            <person name="Sullivan K.A.M."/>
            <person name="Roscito J.G."/>
            <person name="Kirilenko B.M."/>
            <person name="Davalos L.M."/>
            <person name="Corthals A.P."/>
            <person name="Power M.L."/>
            <person name="Jones G."/>
            <person name="Ransome R.D."/>
            <person name="Dechmann D.K.N."/>
            <person name="Locatelli A.G."/>
            <person name="Puechmaille S.J."/>
            <person name="Fedrigo O."/>
            <person name="Jarvis E.D."/>
            <person name="Hiller M."/>
            <person name="Vernes S.C."/>
            <person name="Myers E.W."/>
            <person name="Teeling E.C."/>
        </authorList>
    </citation>
    <scope>NUCLEOTIDE SEQUENCE [LARGE SCALE GENOMIC DNA]</scope>
    <source>
        <strain evidence="1">MMolMol1</strain>
        <tissue evidence="1">Muscle</tissue>
    </source>
</reference>
<dbReference type="Proteomes" id="UP000550707">
    <property type="component" value="Unassembled WGS sequence"/>
</dbReference>
<gene>
    <name evidence="1" type="ORF">HJG59_003558</name>
</gene>